<sequence length="369" mass="40962">MTVPKVSIVRLKRETLVDEMIFEGQVAKADSIPIFTLDGQKIEKIYVHANQEVRAETPLFKLEMSSIDKAITQLESEIQKLDLMIQTSENQEISQKNTQALRIKQALDNYQGIKETDVDQVTKQEAYNAWQLAKSETPIAAVDGKTALIDRATLVADKDKLVQVKSVDGIVNATTEGYVTGIFITEGKITTEEAALMIASKKSDNILVLRTQKTAQEYLKMGQLVTVIGISAQDVENEYDKASVIEASIDTENPEMFKSKLNLGQADFNYGSSAKAIVTKKSVNYPYCLPTRAVHESSQGYYVLVAKTIETMLGEEIIAEKIDVSLVDKTPKFSAIKANKLLDGRDILLEIDQSVEENTKVRIISTNET</sequence>
<dbReference type="AlphaFoldDB" id="A0A2A5RYG0"/>
<organism evidence="1 2">
    <name type="scientific">Pseudolactococcus plantarum</name>
    <dbReference type="NCBI Taxonomy" id="1365"/>
    <lineage>
        <taxon>Bacteria</taxon>
        <taxon>Bacillati</taxon>
        <taxon>Bacillota</taxon>
        <taxon>Bacilli</taxon>
        <taxon>Lactobacillales</taxon>
        <taxon>Streptococcaceae</taxon>
        <taxon>Pseudolactococcus</taxon>
    </lineage>
</organism>
<reference evidence="1 2" key="1">
    <citation type="submission" date="2014-12" db="EMBL/GenBank/DDBJ databases">
        <title>Draft genome sequences of 10 type strains of Lactococcus.</title>
        <authorList>
            <person name="Sun Z."/>
            <person name="Zhong Z."/>
            <person name="Liu W."/>
            <person name="Zhang W."/>
            <person name="Zhang H."/>
        </authorList>
    </citation>
    <scope>NUCLEOTIDE SEQUENCE [LARGE SCALE GENOMIC DNA]</scope>
    <source>
        <strain evidence="1 2">DSM 20686</strain>
    </source>
</reference>
<protein>
    <submittedName>
        <fullName evidence="1">Uncharacterized protein</fullName>
    </submittedName>
</protein>
<dbReference type="STRING" id="1348632.GCA_001591745_01305"/>
<comment type="caution">
    <text evidence="1">The sequence shown here is derived from an EMBL/GenBank/DDBJ whole genome shotgun (WGS) entry which is preliminary data.</text>
</comment>
<accession>A0A2A5RYG0</accession>
<evidence type="ECO:0000313" key="1">
    <source>
        <dbReference type="EMBL" id="PCS06272.1"/>
    </source>
</evidence>
<proteinExistence type="predicted"/>
<keyword evidence="2" id="KW-1185">Reference proteome</keyword>
<name>A0A2A5RYG0_9LACT</name>
<gene>
    <name evidence="1" type="ORF">RU87_GL001793</name>
</gene>
<dbReference type="Proteomes" id="UP000242246">
    <property type="component" value="Unassembled WGS sequence"/>
</dbReference>
<evidence type="ECO:0000313" key="2">
    <source>
        <dbReference type="Proteomes" id="UP000242246"/>
    </source>
</evidence>
<dbReference type="EMBL" id="JXJX01000009">
    <property type="protein sequence ID" value="PCS06272.1"/>
    <property type="molecule type" value="Genomic_DNA"/>
</dbReference>